<evidence type="ECO:0000259" key="13">
    <source>
        <dbReference type="Pfam" id="PF23231"/>
    </source>
</evidence>
<sequence>MASSTAKHKVPKVAKVKNRMPAEVQITAEQILREAKERELELVPPPPKQKITDPEELQEYRLRKRKEFEDNIRKNRSSITNWIKYAGWEESQQEIDRARSVYERALDVDHRNITLWLKYAEMEMKHKQINHARNIWDRAVTILPRAKQFWYKYTYMEEMLGNVAGARQVFERWMQWEPEEQAWLSYIKMELRYKEVERARNIYERFVICHPEIKNWTRYASFEEHNNYVSSARKVYERAVEFFGEEHMEEKLYVAFAKFEERQKEHERARVIYKYALDKIPKQHAEELFKSYTIHEKKYGDRAGIEDVIVSKRRFQYEEEVKANPSNYDAWFDYLRLLETDGNEDTVREIYERAIANVPPAQEKRLWRRYVYLWINYALYEELNMRDMERTRQVYKACLDMMPHKKFTFAKVWLMFAHFEIRQKNLSLARKILGTAIGKCPKDKLFKGYIELELQLREFDRCRILYQKFLEFNPENCTTWMKFSELESILGDIDRARAIFDLAINQPKLDMPEVLWKAYIDFEIEQEEYERTRALYRCLLQRTQHVKVWISFAKFELSVGAEGCVERARRIYRDASKALRDSEEKEERLMLLESWKDFEGECGDEESQAVVRKQMPNKVKRRRKIQTDDGSDAGWEEYYDYIFPDDESNLPNLKLLAMAKQWKLKQKEPNDDKAHDEEEGPGAQEENTADAQREAEQYNDEDYDDSDDSSSSSSSDEEESKTRTSQSKGAGSKKKSSSTSDSSDSDG</sequence>
<dbReference type="Gene3D" id="1.25.40.10">
    <property type="entry name" value="Tetratricopeptide repeat domain"/>
    <property type="match status" value="3"/>
</dbReference>
<dbReference type="GO" id="GO:0071011">
    <property type="term" value="C:precatalytic spliceosome"/>
    <property type="evidence" value="ECO:0007669"/>
    <property type="project" value="TreeGrafter"/>
</dbReference>
<dbReference type="Proteomes" id="UP000694845">
    <property type="component" value="Unplaced"/>
</dbReference>
<evidence type="ECO:0000256" key="10">
    <source>
        <dbReference type="ARBA" id="ARBA00067469"/>
    </source>
</evidence>
<keyword evidence="8" id="KW-0539">Nucleus</keyword>
<dbReference type="InterPro" id="IPR003107">
    <property type="entry name" value="HAT"/>
</dbReference>
<dbReference type="FunFam" id="1.25.40.10:FF:000117">
    <property type="entry name" value="Crooked neck pre-mRNA-splicing factor 1"/>
    <property type="match status" value="1"/>
</dbReference>
<keyword evidence="7" id="KW-0508">mRNA splicing</keyword>
<evidence type="ECO:0000256" key="4">
    <source>
        <dbReference type="ARBA" id="ARBA00022664"/>
    </source>
</evidence>
<comment type="subcellular location">
    <subcellularLocation>
        <location evidence="1">Nucleus speckle</location>
    </subcellularLocation>
</comment>
<dbReference type="Pfam" id="PF23231">
    <property type="entry name" value="HAT_Syf1_CNRKL1_C"/>
    <property type="match status" value="2"/>
</dbReference>
<keyword evidence="3" id="KW-0597">Phosphoprotein</keyword>
<dbReference type="GO" id="GO:0016607">
    <property type="term" value="C:nuclear speck"/>
    <property type="evidence" value="ECO:0007669"/>
    <property type="project" value="UniProtKB-SubCell"/>
</dbReference>
<feature type="compositionally biased region" description="Basic and acidic residues" evidence="12">
    <location>
        <begin position="666"/>
        <end position="676"/>
    </location>
</feature>
<dbReference type="GeneID" id="110975211"/>
<reference evidence="15" key="1">
    <citation type="submission" date="2025-08" db="UniProtKB">
        <authorList>
            <consortium name="RefSeq"/>
        </authorList>
    </citation>
    <scope>IDENTIFICATION</scope>
</reference>
<dbReference type="GO" id="GO:0071007">
    <property type="term" value="C:U2-type catalytic step 2 spliceosome"/>
    <property type="evidence" value="ECO:0007669"/>
    <property type="project" value="TreeGrafter"/>
</dbReference>
<feature type="compositionally biased region" description="Acidic residues" evidence="12">
    <location>
        <begin position="697"/>
        <end position="708"/>
    </location>
</feature>
<protein>
    <recommendedName>
        <fullName evidence="10">Crooked neck-like protein 1</fullName>
    </recommendedName>
    <alternativeName>
        <fullName evidence="11">Crooked neck homolog</fullName>
    </alternativeName>
</protein>
<dbReference type="AlphaFoldDB" id="A0A8B7XTB2"/>
<dbReference type="InterPro" id="IPR011990">
    <property type="entry name" value="TPR-like_helical_dom_sf"/>
</dbReference>
<proteinExistence type="inferred from homology"/>
<dbReference type="InterPro" id="IPR045075">
    <property type="entry name" value="Syf1-like"/>
</dbReference>
<accession>A0A8B7XTB2</accession>
<evidence type="ECO:0000313" key="15">
    <source>
        <dbReference type="RefSeq" id="XP_022083171.1"/>
    </source>
</evidence>
<evidence type="ECO:0000256" key="9">
    <source>
        <dbReference type="ARBA" id="ARBA00055662"/>
    </source>
</evidence>
<dbReference type="SUPFAM" id="SSF48452">
    <property type="entry name" value="TPR-like"/>
    <property type="match status" value="2"/>
</dbReference>
<feature type="domain" description="Pre-mRNA-splicing factor Syf1/CRNKL1-like C-terminal HAT-repeats" evidence="13">
    <location>
        <begin position="80"/>
        <end position="370"/>
    </location>
</feature>
<organism evidence="14 15">
    <name type="scientific">Acanthaster planci</name>
    <name type="common">Crown-of-thorns starfish</name>
    <dbReference type="NCBI Taxonomy" id="133434"/>
    <lineage>
        <taxon>Eukaryota</taxon>
        <taxon>Metazoa</taxon>
        <taxon>Echinodermata</taxon>
        <taxon>Eleutherozoa</taxon>
        <taxon>Asterozoa</taxon>
        <taxon>Asteroidea</taxon>
        <taxon>Valvatacea</taxon>
        <taxon>Valvatida</taxon>
        <taxon>Acanthasteridae</taxon>
        <taxon>Acanthaster</taxon>
    </lineage>
</organism>
<evidence type="ECO:0000256" key="6">
    <source>
        <dbReference type="ARBA" id="ARBA00022737"/>
    </source>
</evidence>
<evidence type="ECO:0000256" key="8">
    <source>
        <dbReference type="ARBA" id="ARBA00023242"/>
    </source>
</evidence>
<comment type="function">
    <text evidence="9">Involved in pre-mRNA splicing process. As a component of the minor spliceosome, involved in the splicing of U12-type introns in pre-mRNAs.</text>
</comment>
<evidence type="ECO:0000256" key="7">
    <source>
        <dbReference type="ARBA" id="ARBA00023187"/>
    </source>
</evidence>
<keyword evidence="5" id="KW-0747">Spliceosome</keyword>
<evidence type="ECO:0000256" key="12">
    <source>
        <dbReference type="SAM" id="MobiDB-lite"/>
    </source>
</evidence>
<gene>
    <name evidence="15" type="primary">LOC110975211</name>
</gene>
<evidence type="ECO:0000256" key="3">
    <source>
        <dbReference type="ARBA" id="ARBA00022553"/>
    </source>
</evidence>
<dbReference type="FunFam" id="1.25.40.10:FF:000269">
    <property type="entry name" value="Crooked neck pre-mRNA-splicing factor 1"/>
    <property type="match status" value="1"/>
</dbReference>
<dbReference type="PANTHER" id="PTHR11246:SF3">
    <property type="entry name" value="CROOKED NECK-LIKE PROTEIN 1"/>
    <property type="match status" value="1"/>
</dbReference>
<dbReference type="PANTHER" id="PTHR11246">
    <property type="entry name" value="PRE-MRNA SPLICING FACTOR"/>
    <property type="match status" value="1"/>
</dbReference>
<evidence type="ECO:0000256" key="5">
    <source>
        <dbReference type="ARBA" id="ARBA00022728"/>
    </source>
</evidence>
<dbReference type="GO" id="GO:0000245">
    <property type="term" value="P:spliceosomal complex assembly"/>
    <property type="evidence" value="ECO:0007669"/>
    <property type="project" value="TreeGrafter"/>
</dbReference>
<feature type="region of interest" description="Disordered" evidence="12">
    <location>
        <begin position="666"/>
        <end position="747"/>
    </location>
</feature>
<name>A0A8B7XTB2_ACAPL</name>
<keyword evidence="6" id="KW-0677">Repeat</keyword>
<evidence type="ECO:0000256" key="2">
    <source>
        <dbReference type="ARBA" id="ARBA00008644"/>
    </source>
</evidence>
<evidence type="ECO:0000313" key="14">
    <source>
        <dbReference type="Proteomes" id="UP000694845"/>
    </source>
</evidence>
<dbReference type="OMA" id="HIKVWIS"/>
<evidence type="ECO:0000256" key="1">
    <source>
        <dbReference type="ARBA" id="ARBA00004324"/>
    </source>
</evidence>
<dbReference type="RefSeq" id="XP_022083171.1">
    <property type="nucleotide sequence ID" value="XM_022227479.1"/>
</dbReference>
<dbReference type="GO" id="GO:0000974">
    <property type="term" value="C:Prp19 complex"/>
    <property type="evidence" value="ECO:0007669"/>
    <property type="project" value="TreeGrafter"/>
</dbReference>
<feature type="compositionally biased region" description="Low complexity" evidence="12">
    <location>
        <begin position="737"/>
        <end position="747"/>
    </location>
</feature>
<feature type="domain" description="Pre-mRNA-splicing factor Syf1/CRNKL1-like C-terminal HAT-repeats" evidence="13">
    <location>
        <begin position="385"/>
        <end position="537"/>
    </location>
</feature>
<evidence type="ECO:0000256" key="11">
    <source>
        <dbReference type="ARBA" id="ARBA00075217"/>
    </source>
</evidence>
<dbReference type="SMART" id="SM00386">
    <property type="entry name" value="HAT"/>
    <property type="match status" value="14"/>
</dbReference>
<dbReference type="CTD" id="51340"/>
<keyword evidence="14" id="KW-1185">Reference proteome</keyword>
<dbReference type="FunFam" id="1.25.40.10:FF:000075">
    <property type="entry name" value="Crooked neck pre-mRNA-splicing factor 1"/>
    <property type="match status" value="1"/>
</dbReference>
<dbReference type="KEGG" id="aplc:110975211"/>
<comment type="similarity">
    <text evidence="2">Belongs to the crooked-neck family.</text>
</comment>
<dbReference type="GO" id="GO:0071014">
    <property type="term" value="C:post-mRNA release spliceosomal complex"/>
    <property type="evidence" value="ECO:0007669"/>
    <property type="project" value="TreeGrafter"/>
</dbReference>
<keyword evidence="4" id="KW-0507">mRNA processing</keyword>
<dbReference type="InterPro" id="IPR055430">
    <property type="entry name" value="HAT_Syf1_CNRKL1_C"/>
</dbReference>
<dbReference type="OrthoDB" id="541719at2759"/>